<accession>A0A132MV82</accession>
<dbReference type="OrthoDB" id="2426596at2"/>
<organism evidence="1 2">
    <name type="scientific">Carbonactinospora thermoautotrophica</name>
    <dbReference type="NCBI Taxonomy" id="1469144"/>
    <lineage>
        <taxon>Bacteria</taxon>
        <taxon>Bacillati</taxon>
        <taxon>Actinomycetota</taxon>
        <taxon>Actinomycetes</taxon>
        <taxon>Kitasatosporales</taxon>
        <taxon>Carbonactinosporaceae</taxon>
        <taxon>Carbonactinospora</taxon>
    </lineage>
</organism>
<dbReference type="AlphaFoldDB" id="A0A132MV82"/>
<name>A0A132MV82_9ACTN</name>
<dbReference type="STRING" id="1469144.LI90_2793"/>
<dbReference type="PATRIC" id="fig|1469144.10.peg.3022"/>
<gene>
    <name evidence="1" type="ORF">LI90_2793</name>
</gene>
<dbReference type="Proteomes" id="UP000070188">
    <property type="component" value="Unassembled WGS sequence"/>
</dbReference>
<sequence length="238" mass="26878">MDWSTDVSAADWIIERLHPFASDVGALVPEGFAAYARILHPAWRTEQGQRIKVRWADLAREKAVRVDPTTQFDDLAPGTDLVPPSVGTLERDELDALVEILADHTRRADSCWFGLWEGYGWMRGSPAVSEFTPRRRKGFGRARPRVIEPVAPPGPRVQIPERPLVLYRGPIEAATAFCQPPTWQSPNLWWPEDRAWCVASEIDLESSYLGGTESLVDQLLHDRRLEVVPVSLTDPIHR</sequence>
<reference evidence="2" key="1">
    <citation type="submission" date="2015-04" db="EMBL/GenBank/DDBJ databases">
        <title>Physiological reanalysis, assessment of diazotrophy, and genome sequences of multiple isolates of Streptomyces thermoautotrophicus.</title>
        <authorList>
            <person name="MacKellar D.C."/>
            <person name="Lieber L."/>
            <person name="Norman J."/>
            <person name="Bolger A."/>
            <person name="Tobin C."/>
            <person name="Murray J.W."/>
            <person name="Chang R."/>
            <person name="Ford T."/>
            <person name="Nguyen P.Q."/>
            <person name="Woodward J."/>
            <person name="Permingeat H."/>
            <person name="Joshi N.S."/>
            <person name="Silver P.A."/>
            <person name="Usadel B."/>
            <person name="Rutherford A.W."/>
            <person name="Friesen M."/>
            <person name="Prell J."/>
        </authorList>
    </citation>
    <scope>NUCLEOTIDE SEQUENCE [LARGE SCALE GENOMIC DNA]</scope>
    <source>
        <strain evidence="2">H1</strain>
    </source>
</reference>
<keyword evidence="2" id="KW-1185">Reference proteome</keyword>
<dbReference type="EMBL" id="LAXD01000001">
    <property type="protein sequence ID" value="KWX01761.1"/>
    <property type="molecule type" value="Genomic_DNA"/>
</dbReference>
<protein>
    <submittedName>
        <fullName evidence="1">Uncharacterized protein</fullName>
    </submittedName>
</protein>
<comment type="caution">
    <text evidence="1">The sequence shown here is derived from an EMBL/GenBank/DDBJ whole genome shotgun (WGS) entry which is preliminary data.</text>
</comment>
<dbReference type="RefSeq" id="WP_066888435.1">
    <property type="nucleotide sequence ID" value="NZ_JYIJ01000018.1"/>
</dbReference>
<proteinExistence type="predicted"/>
<evidence type="ECO:0000313" key="1">
    <source>
        <dbReference type="EMBL" id="KWX01761.1"/>
    </source>
</evidence>
<evidence type="ECO:0000313" key="2">
    <source>
        <dbReference type="Proteomes" id="UP000070188"/>
    </source>
</evidence>